<keyword evidence="2" id="KW-0472">Membrane</keyword>
<reference evidence="3 4" key="1">
    <citation type="submission" date="2016-03" db="EMBL/GenBank/DDBJ databases">
        <title>Whole genome sequencing of Grifola frondosa 9006-11.</title>
        <authorList>
            <person name="Min B."/>
            <person name="Park H."/>
            <person name="Kim J.-G."/>
            <person name="Cho H."/>
            <person name="Oh Y.-L."/>
            <person name="Kong W.-S."/>
            <person name="Choi I.-G."/>
        </authorList>
    </citation>
    <scope>NUCLEOTIDE SEQUENCE [LARGE SCALE GENOMIC DNA]</scope>
    <source>
        <strain evidence="3 4">9006-11</strain>
    </source>
</reference>
<feature type="compositionally biased region" description="Polar residues" evidence="1">
    <location>
        <begin position="1"/>
        <end position="13"/>
    </location>
</feature>
<gene>
    <name evidence="3" type="ORF">A0H81_05280</name>
</gene>
<comment type="caution">
    <text evidence="3">The sequence shown here is derived from an EMBL/GenBank/DDBJ whole genome shotgun (WGS) entry which is preliminary data.</text>
</comment>
<evidence type="ECO:0000313" key="3">
    <source>
        <dbReference type="EMBL" id="OBZ74618.1"/>
    </source>
</evidence>
<dbReference type="EMBL" id="LUGG01000005">
    <property type="protein sequence ID" value="OBZ74618.1"/>
    <property type="molecule type" value="Genomic_DNA"/>
</dbReference>
<keyword evidence="2" id="KW-0812">Transmembrane</keyword>
<sequence length="156" mass="17484">MSNSGSLTISSPLAPSPAEAQPFPSSQQQDNLQVTKDIMEWVFAVAAAVLIVSLIVWRCTRLRRGNRPLHEFFRTQNYMDYTPGEFSGRQVSRFPPDDVRNSLTYGPILSPVPLVHRGELTNRDFVPLPLHVIHARSVSPLATATFFSSFYYFAGI</sequence>
<protein>
    <submittedName>
        <fullName evidence="3">Uncharacterized protein</fullName>
    </submittedName>
</protein>
<proteinExistence type="predicted"/>
<feature type="region of interest" description="Disordered" evidence="1">
    <location>
        <begin position="1"/>
        <end position="28"/>
    </location>
</feature>
<keyword evidence="4" id="KW-1185">Reference proteome</keyword>
<evidence type="ECO:0000256" key="2">
    <source>
        <dbReference type="SAM" id="Phobius"/>
    </source>
</evidence>
<name>A0A1C7MCN6_GRIFR</name>
<dbReference type="AlphaFoldDB" id="A0A1C7MCN6"/>
<feature type="transmembrane region" description="Helical" evidence="2">
    <location>
        <begin position="38"/>
        <end position="57"/>
    </location>
</feature>
<dbReference type="Proteomes" id="UP000092993">
    <property type="component" value="Unassembled WGS sequence"/>
</dbReference>
<organism evidence="3 4">
    <name type="scientific">Grifola frondosa</name>
    <name type="common">Maitake</name>
    <name type="synonym">Polyporus frondosus</name>
    <dbReference type="NCBI Taxonomy" id="5627"/>
    <lineage>
        <taxon>Eukaryota</taxon>
        <taxon>Fungi</taxon>
        <taxon>Dikarya</taxon>
        <taxon>Basidiomycota</taxon>
        <taxon>Agaricomycotina</taxon>
        <taxon>Agaricomycetes</taxon>
        <taxon>Polyporales</taxon>
        <taxon>Grifolaceae</taxon>
        <taxon>Grifola</taxon>
    </lineage>
</organism>
<evidence type="ECO:0000313" key="4">
    <source>
        <dbReference type="Proteomes" id="UP000092993"/>
    </source>
</evidence>
<keyword evidence="2" id="KW-1133">Transmembrane helix</keyword>
<accession>A0A1C7MCN6</accession>
<evidence type="ECO:0000256" key="1">
    <source>
        <dbReference type="SAM" id="MobiDB-lite"/>
    </source>
</evidence>